<comment type="caution">
    <text evidence="1">The sequence shown here is derived from an EMBL/GenBank/DDBJ whole genome shotgun (WGS) entry which is preliminary data.</text>
</comment>
<sequence>MASIPTFSPIGHDLVYPRFDDPTKERVEQGRVVRANFRLLGDLKFGPYLPYSWGFTIYRAVPPGPEQDARFAEGVRRLTEWMRWLARNRRYTDEDVRMWQAHPDLMPQPADHDAWDDVADRLWNEVVEDYPNADQVDTAELGEEDLSPAGEAFLAWHAAHERPKFGDRFIAPNSRYDFCLVIDETALRSLEGLLPAEPPALKALELGPKPPQFQSWEEECRYGRAAFEALLEPKMVDTSPQYGPMLLPSEQERAKSFCREAWVWILDRDTMRRYRDGEDFGEFPPWARIQLVHIYAVWFRRANECETTSWERHVEEDKWQWDKVRWWVSGMRATIANEIRRRHRAERAAEAAAAINA</sequence>
<organism evidence="1 2">
    <name type="scientific">Apiospora saccharicola</name>
    <dbReference type="NCBI Taxonomy" id="335842"/>
    <lineage>
        <taxon>Eukaryota</taxon>
        <taxon>Fungi</taxon>
        <taxon>Dikarya</taxon>
        <taxon>Ascomycota</taxon>
        <taxon>Pezizomycotina</taxon>
        <taxon>Sordariomycetes</taxon>
        <taxon>Xylariomycetidae</taxon>
        <taxon>Amphisphaeriales</taxon>
        <taxon>Apiosporaceae</taxon>
        <taxon>Apiospora</taxon>
    </lineage>
</organism>
<accession>A0ABR1TMA2</accession>
<evidence type="ECO:0000313" key="1">
    <source>
        <dbReference type="EMBL" id="KAK8047754.1"/>
    </source>
</evidence>
<dbReference type="EMBL" id="JAQQWM010000009">
    <property type="protein sequence ID" value="KAK8047754.1"/>
    <property type="molecule type" value="Genomic_DNA"/>
</dbReference>
<dbReference type="Proteomes" id="UP001446871">
    <property type="component" value="Unassembled WGS sequence"/>
</dbReference>
<gene>
    <name evidence="1" type="ORF">PG996_015818</name>
</gene>
<evidence type="ECO:0000313" key="2">
    <source>
        <dbReference type="Proteomes" id="UP001446871"/>
    </source>
</evidence>
<name>A0ABR1TMA2_9PEZI</name>
<keyword evidence="2" id="KW-1185">Reference proteome</keyword>
<reference evidence="1 2" key="1">
    <citation type="submission" date="2023-01" db="EMBL/GenBank/DDBJ databases">
        <title>Analysis of 21 Apiospora genomes using comparative genomics revels a genus with tremendous synthesis potential of carbohydrate active enzymes and secondary metabolites.</title>
        <authorList>
            <person name="Sorensen T."/>
        </authorList>
    </citation>
    <scope>NUCLEOTIDE SEQUENCE [LARGE SCALE GENOMIC DNA]</scope>
    <source>
        <strain evidence="1 2">CBS 83171</strain>
    </source>
</reference>
<proteinExistence type="predicted"/>
<protein>
    <submittedName>
        <fullName evidence="1">Uncharacterized protein</fullName>
    </submittedName>
</protein>